<reference evidence="1 2" key="1">
    <citation type="submission" date="2019-02" db="EMBL/GenBank/DDBJ databases">
        <title>Kribbella capetownensis sp. nov. and Kribbella speibonae sp. nov., isolated from soil.</title>
        <authorList>
            <person name="Curtis S.M."/>
            <person name="Norton I."/>
            <person name="Everest G.J."/>
            <person name="Meyers P.R."/>
        </authorList>
    </citation>
    <scope>NUCLEOTIDE SEQUENCE [LARGE SCALE GENOMIC DNA]</scope>
    <source>
        <strain evidence="1 2">NRRL B-24813</strain>
    </source>
</reference>
<proteinExistence type="predicted"/>
<dbReference type="InterPro" id="IPR011664">
    <property type="entry name" value="Abi_system_AbiD/AbiF-like"/>
</dbReference>
<name>A0A4R0KM86_9ACTN</name>
<comment type="caution">
    <text evidence="1">The sequence shown here is derived from an EMBL/GenBank/DDBJ whole genome shotgun (WGS) entry which is preliminary data.</text>
</comment>
<protein>
    <recommendedName>
        <fullName evidence="3">Abi family protein</fullName>
    </recommendedName>
</protein>
<accession>A0A4R0KM86</accession>
<dbReference type="OrthoDB" id="5363652at2"/>
<sequence length="117" mass="13434">MPVAYTKPHLSYQEQLKLLRSRGLEVNDEAAALRLLTSVGYYRLSAYVYPFRELLPMDERAVASPAHYRSESITAGTTFEQVDRLWQFDRKLRLLVLDVIETVEIGLRTKVAYILGA</sequence>
<evidence type="ECO:0000313" key="2">
    <source>
        <dbReference type="Proteomes" id="UP000291144"/>
    </source>
</evidence>
<dbReference type="Pfam" id="PF07751">
    <property type="entry name" value="Abi_2"/>
    <property type="match status" value="1"/>
</dbReference>
<dbReference type="Proteomes" id="UP000291144">
    <property type="component" value="Unassembled WGS sequence"/>
</dbReference>
<keyword evidence="2" id="KW-1185">Reference proteome</keyword>
<dbReference type="EMBL" id="SJKB01000011">
    <property type="protein sequence ID" value="TCC56915.1"/>
    <property type="molecule type" value="Genomic_DNA"/>
</dbReference>
<gene>
    <name evidence="1" type="ORF">E0H73_30945</name>
</gene>
<organism evidence="1 2">
    <name type="scientific">Kribbella pittospori</name>
    <dbReference type="NCBI Taxonomy" id="722689"/>
    <lineage>
        <taxon>Bacteria</taxon>
        <taxon>Bacillati</taxon>
        <taxon>Actinomycetota</taxon>
        <taxon>Actinomycetes</taxon>
        <taxon>Propionibacteriales</taxon>
        <taxon>Kribbellaceae</taxon>
        <taxon>Kribbella</taxon>
    </lineage>
</organism>
<evidence type="ECO:0008006" key="3">
    <source>
        <dbReference type="Google" id="ProtNLM"/>
    </source>
</evidence>
<dbReference type="AlphaFoldDB" id="A0A4R0KM86"/>
<evidence type="ECO:0000313" key="1">
    <source>
        <dbReference type="EMBL" id="TCC56915.1"/>
    </source>
</evidence>